<dbReference type="AlphaFoldDB" id="A0A0H5Q0X4"/>
<feature type="compositionally biased region" description="Basic and acidic residues" evidence="1">
    <location>
        <begin position="147"/>
        <end position="156"/>
    </location>
</feature>
<feature type="compositionally biased region" description="Low complexity" evidence="1">
    <location>
        <begin position="62"/>
        <end position="82"/>
    </location>
</feature>
<proteinExistence type="predicted"/>
<dbReference type="EMBL" id="LN853100">
    <property type="protein sequence ID" value="CRY95059.1"/>
    <property type="molecule type" value="Genomic_DNA"/>
</dbReference>
<evidence type="ECO:0000256" key="1">
    <source>
        <dbReference type="SAM" id="MobiDB-lite"/>
    </source>
</evidence>
<organism evidence="2">
    <name type="scientific">uncultured prokaryote</name>
    <dbReference type="NCBI Taxonomy" id="198431"/>
    <lineage>
        <taxon>unclassified sequences</taxon>
        <taxon>environmental samples</taxon>
    </lineage>
</organism>
<accession>A0A0H5Q0X4</accession>
<evidence type="ECO:0000313" key="2">
    <source>
        <dbReference type="EMBL" id="CRY95059.1"/>
    </source>
</evidence>
<name>A0A0H5Q0X4_9ZZZZ</name>
<sequence length="244" mass="27074">MSGYRLTSDVSPVRWASLPHGRQLGPANHSASLRRRWPLGCARIGGAGCLPRRTARHPLRRPPGGRAPPTNTRPVPKRVIPVGRRRRRGPAPLAPSKCSLQDRDTSTSTTHLLHHRSDTSPRRVRGSRPEAARRARAATPQPPATELRPDRDQVSRETPRAAWDTAAMPNVRGLDDFPASALDEWPAPLRAQFARRARAGAALRLYRRRGWNPSAVSLQLDRESAALKKMLDDYAFSDANPTLF</sequence>
<feature type="region of interest" description="Disordered" evidence="1">
    <location>
        <begin position="44"/>
        <end position="156"/>
    </location>
</feature>
<reference evidence="2" key="1">
    <citation type="submission" date="2015-06" db="EMBL/GenBank/DDBJ databases">
        <authorList>
            <person name="Joergensen T."/>
        </authorList>
    </citation>
    <scope>NUCLEOTIDE SEQUENCE</scope>
    <source>
        <strain evidence="2">RGRH0458</strain>
    </source>
</reference>
<feature type="compositionally biased region" description="Basic and acidic residues" evidence="1">
    <location>
        <begin position="115"/>
        <end position="133"/>
    </location>
</feature>
<reference evidence="2" key="2">
    <citation type="submission" date="2015-07" db="EMBL/GenBank/DDBJ databases">
        <title>Plasmids, circular viruses and viroids from rat gut.</title>
        <authorList>
            <person name="Jorgensen T.J."/>
            <person name="Hansen M.A."/>
            <person name="Xu Z."/>
            <person name="Tabak M.A."/>
            <person name="Sorensen S.J."/>
            <person name="Hansen L.H."/>
        </authorList>
    </citation>
    <scope>NUCLEOTIDE SEQUENCE</scope>
    <source>
        <strain evidence="2">RGRH0458</strain>
    </source>
</reference>
<protein>
    <submittedName>
        <fullName evidence="2">Uncharacterized protein</fullName>
    </submittedName>
</protein>